<dbReference type="CDD" id="cd11592">
    <property type="entry name" value="Agmatinase_PAH"/>
    <property type="match status" value="1"/>
</dbReference>
<organism evidence="4 5">
    <name type="scientific">Limulus polyphemus</name>
    <name type="common">Atlantic horseshoe crab</name>
    <dbReference type="NCBI Taxonomy" id="6850"/>
    <lineage>
        <taxon>Eukaryota</taxon>
        <taxon>Metazoa</taxon>
        <taxon>Ecdysozoa</taxon>
        <taxon>Arthropoda</taxon>
        <taxon>Chelicerata</taxon>
        <taxon>Merostomata</taxon>
        <taxon>Xiphosura</taxon>
        <taxon>Limulidae</taxon>
        <taxon>Limulus</taxon>
    </lineage>
</organism>
<reference evidence="5" key="1">
    <citation type="submission" date="2025-08" db="UniProtKB">
        <authorList>
            <consortium name="RefSeq"/>
        </authorList>
    </citation>
    <scope>IDENTIFICATION</scope>
    <source>
        <tissue evidence="5">Muscle</tissue>
    </source>
</reference>
<name>A0ABM1BHT7_LIMPO</name>
<sequence length="309" mass="34142">MVLFINFKLSLRYVSNSKHNNFVSFMSRTLNQTHADILTSSKRCISCSYKSRCSKTFNQPPSASSDLARPAGIASFMRLPVQNSAEGLDVCFTGVPFDNGTSNRSGARFGPRQIRTESVMLRPLNGSTGAMPFKSLQVADIGDLRIAMYDIHQTMKDIKTGIQNILFYDCIPLTMGGDHTITYPILQAMKEKHGPLGLIHVDAHADTNDEALGCKIYHGTPFRNAVKEGLLDCKRVAQIGLRGSLYSESEFKYQYSVDQGFKVVMADDCWNKSLVPMMKEIQNQMGDGPVYVSIDIDALDPAYAPGTGK</sequence>
<dbReference type="PANTHER" id="PTHR11358:SF26">
    <property type="entry name" value="GUANIDINO ACID HYDROLASE, MITOCHONDRIAL"/>
    <property type="match status" value="1"/>
</dbReference>
<evidence type="ECO:0000256" key="2">
    <source>
        <dbReference type="ARBA" id="ARBA00022801"/>
    </source>
</evidence>
<protein>
    <submittedName>
        <fullName evidence="5">Agmatinase, mitochondrial-like</fullName>
    </submittedName>
</protein>
<dbReference type="RefSeq" id="XP_013782284.2">
    <property type="nucleotide sequence ID" value="XM_013926830.2"/>
</dbReference>
<gene>
    <name evidence="5" type="primary">LOC106466539</name>
</gene>
<evidence type="ECO:0000313" key="5">
    <source>
        <dbReference type="RefSeq" id="XP_013782284.2"/>
    </source>
</evidence>
<evidence type="ECO:0000256" key="3">
    <source>
        <dbReference type="PROSITE-ProRule" id="PRU00742"/>
    </source>
</evidence>
<accession>A0ABM1BHT7</accession>
<dbReference type="InterPro" id="IPR023696">
    <property type="entry name" value="Ureohydrolase_dom_sf"/>
</dbReference>
<comment type="similarity">
    <text evidence="3">Belongs to the arginase family.</text>
</comment>
<dbReference type="Gene3D" id="3.40.800.10">
    <property type="entry name" value="Ureohydrolase domain"/>
    <property type="match status" value="1"/>
</dbReference>
<proteinExistence type="inferred from homology"/>
<dbReference type="GeneID" id="106466539"/>
<dbReference type="Proteomes" id="UP000694941">
    <property type="component" value="Unplaced"/>
</dbReference>
<evidence type="ECO:0000256" key="1">
    <source>
        <dbReference type="ARBA" id="ARBA00022723"/>
    </source>
</evidence>
<dbReference type="PANTHER" id="PTHR11358">
    <property type="entry name" value="ARGINASE/AGMATINASE"/>
    <property type="match status" value="1"/>
</dbReference>
<dbReference type="InterPro" id="IPR006035">
    <property type="entry name" value="Ureohydrolase"/>
</dbReference>
<keyword evidence="4" id="KW-1185">Reference proteome</keyword>
<dbReference type="SUPFAM" id="SSF52768">
    <property type="entry name" value="Arginase/deacetylase"/>
    <property type="match status" value="1"/>
</dbReference>
<keyword evidence="2" id="KW-0378">Hydrolase</keyword>
<dbReference type="Pfam" id="PF00491">
    <property type="entry name" value="Arginase"/>
    <property type="match status" value="1"/>
</dbReference>
<dbReference type="PRINTS" id="PR00116">
    <property type="entry name" value="ARGINASE"/>
</dbReference>
<evidence type="ECO:0000313" key="4">
    <source>
        <dbReference type="Proteomes" id="UP000694941"/>
    </source>
</evidence>
<dbReference type="PROSITE" id="PS51409">
    <property type="entry name" value="ARGINASE_2"/>
    <property type="match status" value="1"/>
</dbReference>
<keyword evidence="1" id="KW-0479">Metal-binding</keyword>